<protein>
    <submittedName>
        <fullName evidence="9">Dioxygenase</fullName>
    </submittedName>
</protein>
<dbReference type="Gene3D" id="2.60.130.10">
    <property type="entry name" value="Aromatic compound dioxygenase"/>
    <property type="match status" value="1"/>
</dbReference>
<keyword evidence="10" id="KW-1185">Reference proteome</keyword>
<feature type="domain" description="Intradiol ring-cleavage dioxygenases" evidence="7">
    <location>
        <begin position="121"/>
        <end position="291"/>
    </location>
</feature>
<dbReference type="PANTHER" id="PTHR33711:SF7">
    <property type="entry name" value="INTRADIOL RING-CLEAVAGE DIOXYGENASES DOMAIN-CONTAINING PROTEIN-RELATED"/>
    <property type="match status" value="1"/>
</dbReference>
<reference evidence="10" key="1">
    <citation type="journal article" date="2019" name="Int. J. Syst. Evol. Microbiol.">
        <title>The Global Catalogue of Microorganisms (GCM) 10K type strain sequencing project: providing services to taxonomists for standard genome sequencing and annotation.</title>
        <authorList>
            <consortium name="The Broad Institute Genomics Platform"/>
            <consortium name="The Broad Institute Genome Sequencing Center for Infectious Disease"/>
            <person name="Wu L."/>
            <person name="Ma J."/>
        </authorList>
    </citation>
    <scope>NUCLEOTIDE SEQUENCE [LARGE SCALE GENOMIC DNA]</scope>
    <source>
        <strain evidence="10">CGMCC 4.7645</strain>
    </source>
</reference>
<evidence type="ECO:0000256" key="6">
    <source>
        <dbReference type="ARBA" id="ARBA00023004"/>
    </source>
</evidence>
<dbReference type="PANTHER" id="PTHR33711">
    <property type="entry name" value="DIOXYGENASE, PUTATIVE (AFU_ORTHOLOGUE AFUA_2G02910)-RELATED"/>
    <property type="match status" value="1"/>
</dbReference>
<dbReference type="EMBL" id="JBHUKR010000002">
    <property type="protein sequence ID" value="MFD2414862.1"/>
    <property type="molecule type" value="Genomic_DNA"/>
</dbReference>
<dbReference type="Pfam" id="PF00775">
    <property type="entry name" value="Dioxygenase_C"/>
    <property type="match status" value="1"/>
</dbReference>
<dbReference type="Proteomes" id="UP001597417">
    <property type="component" value="Unassembled WGS sequence"/>
</dbReference>
<dbReference type="Pfam" id="PF04444">
    <property type="entry name" value="Dioxygenase_N"/>
    <property type="match status" value="1"/>
</dbReference>
<name>A0ABW5FM69_9PSEU</name>
<evidence type="ECO:0000313" key="10">
    <source>
        <dbReference type="Proteomes" id="UP001597417"/>
    </source>
</evidence>
<keyword evidence="3" id="KW-0479">Metal-binding</keyword>
<dbReference type="InterPro" id="IPR000627">
    <property type="entry name" value="Intradiol_dOase_C"/>
</dbReference>
<dbReference type="RefSeq" id="WP_378260127.1">
    <property type="nucleotide sequence ID" value="NZ_JBHUKR010000002.1"/>
</dbReference>
<dbReference type="InterPro" id="IPR007535">
    <property type="entry name" value="Catechol_dOase_N"/>
</dbReference>
<keyword evidence="5" id="KW-0560">Oxidoreductase</keyword>
<proteinExistence type="inferred from homology"/>
<evidence type="ECO:0000256" key="2">
    <source>
        <dbReference type="ARBA" id="ARBA00007825"/>
    </source>
</evidence>
<feature type="domain" description="Catechol dioxygenase N-terminal" evidence="8">
    <location>
        <begin position="21"/>
        <end position="89"/>
    </location>
</feature>
<evidence type="ECO:0000256" key="4">
    <source>
        <dbReference type="ARBA" id="ARBA00022964"/>
    </source>
</evidence>
<dbReference type="SUPFAM" id="SSF49482">
    <property type="entry name" value="Aromatic compound dioxygenase"/>
    <property type="match status" value="1"/>
</dbReference>
<sequence length="296" mass="32550">MDFTEEQSADVVVASFENTTDPRLKEVMSSAVRHLHAFVREVRPTNAEWMEAIEFLTAVGQACTETRQEFILFSDTMGVSMLVETINGAAGSLPEYDEALAPTEPTVLGPFHMTASPERQLGDLLNATGDGTPLVVEGQVTDILGNPLPGARVDTWHADGAGWYDVQPEGGLPLGTGRGIFTADAEGRYWYRTVLPRYYPIPVDGPAGALVVREGREPYRPAHLHFIVEAEGFQPLTTHVFVSDCEYIERDVVFAVKSSLIRDFTQVDDAAEAERYGVTAPFRRVRFDVVLVPCGD</sequence>
<organism evidence="9 10">
    <name type="scientific">Amycolatopsis pigmentata</name>
    <dbReference type="NCBI Taxonomy" id="450801"/>
    <lineage>
        <taxon>Bacteria</taxon>
        <taxon>Bacillati</taxon>
        <taxon>Actinomycetota</taxon>
        <taxon>Actinomycetes</taxon>
        <taxon>Pseudonocardiales</taxon>
        <taxon>Pseudonocardiaceae</taxon>
        <taxon>Amycolatopsis</taxon>
    </lineage>
</organism>
<accession>A0ABW5FM69</accession>
<dbReference type="InterPro" id="IPR050770">
    <property type="entry name" value="Intradiol_RC_Dioxygenase"/>
</dbReference>
<gene>
    <name evidence="9" type="ORF">ACFSXZ_00785</name>
</gene>
<comment type="caution">
    <text evidence="9">The sequence shown here is derived from an EMBL/GenBank/DDBJ whole genome shotgun (WGS) entry which is preliminary data.</text>
</comment>
<evidence type="ECO:0000256" key="1">
    <source>
        <dbReference type="ARBA" id="ARBA00001965"/>
    </source>
</evidence>
<comment type="cofactor">
    <cofactor evidence="1">
        <name>Fe(3+)</name>
        <dbReference type="ChEBI" id="CHEBI:29034"/>
    </cofactor>
</comment>
<evidence type="ECO:0000259" key="8">
    <source>
        <dbReference type="Pfam" id="PF04444"/>
    </source>
</evidence>
<evidence type="ECO:0000256" key="5">
    <source>
        <dbReference type="ARBA" id="ARBA00023002"/>
    </source>
</evidence>
<dbReference type="GO" id="GO:0051213">
    <property type="term" value="F:dioxygenase activity"/>
    <property type="evidence" value="ECO:0007669"/>
    <property type="project" value="UniProtKB-KW"/>
</dbReference>
<dbReference type="InterPro" id="IPR015889">
    <property type="entry name" value="Intradiol_dOase_core"/>
</dbReference>
<evidence type="ECO:0000256" key="3">
    <source>
        <dbReference type="ARBA" id="ARBA00022723"/>
    </source>
</evidence>
<keyword evidence="6" id="KW-0408">Iron</keyword>
<evidence type="ECO:0000259" key="7">
    <source>
        <dbReference type="Pfam" id="PF00775"/>
    </source>
</evidence>
<comment type="similarity">
    <text evidence="2">Belongs to the intradiol ring-cleavage dioxygenase family.</text>
</comment>
<evidence type="ECO:0000313" key="9">
    <source>
        <dbReference type="EMBL" id="MFD2414862.1"/>
    </source>
</evidence>
<keyword evidence="4 9" id="KW-0223">Dioxygenase</keyword>